<organism evidence="1">
    <name type="scientific">marine sediment metagenome</name>
    <dbReference type="NCBI Taxonomy" id="412755"/>
    <lineage>
        <taxon>unclassified sequences</taxon>
        <taxon>metagenomes</taxon>
        <taxon>ecological metagenomes</taxon>
    </lineage>
</organism>
<proteinExistence type="predicted"/>
<protein>
    <submittedName>
        <fullName evidence="1">Uncharacterized protein</fullName>
    </submittedName>
</protein>
<dbReference type="AlphaFoldDB" id="A0A0F9S5C7"/>
<accession>A0A0F9S5C7</accession>
<name>A0A0F9S5C7_9ZZZZ</name>
<sequence>MSDPALFPEGSIALVMAQFFTRPLCKPWDLVKGRRFPCCHALTTGEHGRGCMTGQTIHIPKFAEITL</sequence>
<reference evidence="1" key="1">
    <citation type="journal article" date="2015" name="Nature">
        <title>Complex archaea that bridge the gap between prokaryotes and eukaryotes.</title>
        <authorList>
            <person name="Spang A."/>
            <person name="Saw J.H."/>
            <person name="Jorgensen S.L."/>
            <person name="Zaremba-Niedzwiedzka K."/>
            <person name="Martijn J."/>
            <person name="Lind A.E."/>
            <person name="van Eijk R."/>
            <person name="Schleper C."/>
            <person name="Guy L."/>
            <person name="Ettema T.J."/>
        </authorList>
    </citation>
    <scope>NUCLEOTIDE SEQUENCE</scope>
</reference>
<dbReference type="EMBL" id="LAZR01000631">
    <property type="protein sequence ID" value="KKN62259.1"/>
    <property type="molecule type" value="Genomic_DNA"/>
</dbReference>
<evidence type="ECO:0000313" key="1">
    <source>
        <dbReference type="EMBL" id="KKN62259.1"/>
    </source>
</evidence>
<comment type="caution">
    <text evidence="1">The sequence shown here is derived from an EMBL/GenBank/DDBJ whole genome shotgun (WGS) entry which is preliminary data.</text>
</comment>
<gene>
    <name evidence="1" type="ORF">LCGC14_0513960</name>
</gene>